<dbReference type="Proteomes" id="UP001305421">
    <property type="component" value="Chromosome"/>
</dbReference>
<sequence length="47" mass="5387">MFTELRSLLEMLPVAKVVAGQDLTLIRKNINLISRWGVQDTQISQFL</sequence>
<evidence type="ECO:0000313" key="2">
    <source>
        <dbReference type="Proteomes" id="UP001305421"/>
    </source>
</evidence>
<organism evidence="1 2">
    <name type="scientific">Stenotrophomonas aracearum</name>
    <dbReference type="NCBI Taxonomy" id="3003272"/>
    <lineage>
        <taxon>Bacteria</taxon>
        <taxon>Pseudomonadati</taxon>
        <taxon>Pseudomonadota</taxon>
        <taxon>Gammaproteobacteria</taxon>
        <taxon>Lysobacterales</taxon>
        <taxon>Lysobacteraceae</taxon>
        <taxon>Stenotrophomonas</taxon>
    </lineage>
</organism>
<accession>A0ABY9YE07</accession>
<reference evidence="1 2" key="1">
    <citation type="submission" date="2022-12" db="EMBL/GenBank/DDBJ databases">
        <title>Two new species, Stenotrophomonas aracearum and Stenotrophomonas oahuensis, isolated from Anthurium (Araceae family) in Hawaii.</title>
        <authorList>
            <person name="Chunag S.C."/>
            <person name="Dobhal S."/>
            <person name="Alvarez A."/>
            <person name="Arif M."/>
        </authorList>
    </citation>
    <scope>NUCLEOTIDE SEQUENCE [LARGE SCALE GENOMIC DNA]</scope>
    <source>
        <strain evidence="1 2">A5588</strain>
    </source>
</reference>
<keyword evidence="2" id="KW-1185">Reference proteome</keyword>
<name>A0ABY9YE07_9GAMM</name>
<dbReference type="EMBL" id="CP115543">
    <property type="protein sequence ID" value="WNH48922.1"/>
    <property type="molecule type" value="Genomic_DNA"/>
</dbReference>
<evidence type="ECO:0000313" key="1">
    <source>
        <dbReference type="EMBL" id="WNH48922.1"/>
    </source>
</evidence>
<dbReference type="RefSeq" id="WP_311183424.1">
    <property type="nucleotide sequence ID" value="NZ_CP115543.1"/>
</dbReference>
<proteinExistence type="predicted"/>
<protein>
    <submittedName>
        <fullName evidence="1">Uncharacterized protein</fullName>
    </submittedName>
</protein>
<gene>
    <name evidence="1" type="ORF">PDM28_00895</name>
</gene>